<dbReference type="OrthoDB" id="164472at2"/>
<proteinExistence type="predicted"/>
<evidence type="ECO:0000313" key="2">
    <source>
        <dbReference type="Proteomes" id="UP000287171"/>
    </source>
</evidence>
<evidence type="ECO:0000313" key="1">
    <source>
        <dbReference type="EMBL" id="GCE28648.1"/>
    </source>
</evidence>
<sequence>MKIKISVPAVLNPQHSGMFRIDQQESASTESVRWQNVVSVSGLVGGDYLADLEPGFYQKSIGDEGGLPTFSTTFEITSEGNYVDAEGNIFQVDEEGNISE</sequence>
<dbReference type="Proteomes" id="UP000287171">
    <property type="component" value="Unassembled WGS sequence"/>
</dbReference>
<keyword evidence="2" id="KW-1185">Reference proteome</keyword>
<dbReference type="RefSeq" id="WP_126628839.1">
    <property type="nucleotide sequence ID" value="NZ_BIFT01000001.1"/>
</dbReference>
<reference evidence="2" key="1">
    <citation type="submission" date="2018-12" db="EMBL/GenBank/DDBJ databases">
        <title>Tengunoibacter tsumagoiensis gen. nov., sp. nov., Dictyobacter kobayashii sp. nov., D. alpinus sp. nov., and D. joshuensis sp. nov. and description of Dictyobacteraceae fam. nov. within the order Ktedonobacterales isolated from Tengu-no-mugimeshi.</title>
        <authorList>
            <person name="Wang C.M."/>
            <person name="Zheng Y."/>
            <person name="Sakai Y."/>
            <person name="Toyoda A."/>
            <person name="Minakuchi Y."/>
            <person name="Abe K."/>
            <person name="Yokota A."/>
            <person name="Yabe S."/>
        </authorList>
    </citation>
    <scope>NUCLEOTIDE SEQUENCE [LARGE SCALE GENOMIC DNA]</scope>
    <source>
        <strain evidence="2">Uno16</strain>
    </source>
</reference>
<gene>
    <name evidence="1" type="ORF">KDA_41320</name>
</gene>
<name>A0A402BB38_9CHLR</name>
<comment type="caution">
    <text evidence="1">The sequence shown here is derived from an EMBL/GenBank/DDBJ whole genome shotgun (WGS) entry which is preliminary data.</text>
</comment>
<dbReference type="EMBL" id="BIFT01000001">
    <property type="protein sequence ID" value="GCE28648.1"/>
    <property type="molecule type" value="Genomic_DNA"/>
</dbReference>
<dbReference type="AlphaFoldDB" id="A0A402BB38"/>
<accession>A0A402BB38</accession>
<protein>
    <submittedName>
        <fullName evidence="1">Uncharacterized protein</fullName>
    </submittedName>
</protein>
<organism evidence="1 2">
    <name type="scientific">Dictyobacter alpinus</name>
    <dbReference type="NCBI Taxonomy" id="2014873"/>
    <lineage>
        <taxon>Bacteria</taxon>
        <taxon>Bacillati</taxon>
        <taxon>Chloroflexota</taxon>
        <taxon>Ktedonobacteria</taxon>
        <taxon>Ktedonobacterales</taxon>
        <taxon>Dictyobacteraceae</taxon>
        <taxon>Dictyobacter</taxon>
    </lineage>
</organism>